<dbReference type="PANTHER" id="PTHR43833">
    <property type="entry name" value="POTASSIUM CHANNEL PROTEIN 2-RELATED-RELATED"/>
    <property type="match status" value="1"/>
</dbReference>
<feature type="transmembrane region" description="Helical" evidence="2">
    <location>
        <begin position="47"/>
        <end position="70"/>
    </location>
</feature>
<dbReference type="Pfam" id="PF07885">
    <property type="entry name" value="Ion_trans_2"/>
    <property type="match status" value="1"/>
</dbReference>
<dbReference type="AlphaFoldDB" id="A0A975FC38"/>
<protein>
    <submittedName>
        <fullName evidence="4">NAD-binding protein</fullName>
    </submittedName>
</protein>
<dbReference type="PROSITE" id="PS51201">
    <property type="entry name" value="RCK_N"/>
    <property type="match status" value="1"/>
</dbReference>
<dbReference type="Pfam" id="PF02254">
    <property type="entry name" value="TrkA_N"/>
    <property type="match status" value="2"/>
</dbReference>
<dbReference type="Gene3D" id="1.10.287.70">
    <property type="match status" value="1"/>
</dbReference>
<name>A0A975FC38_9GAMM</name>
<dbReference type="SUPFAM" id="SSF81324">
    <property type="entry name" value="Voltage-gated potassium channels"/>
    <property type="match status" value="1"/>
</dbReference>
<dbReference type="InterPro" id="IPR036291">
    <property type="entry name" value="NAD(P)-bd_dom_sf"/>
</dbReference>
<dbReference type="InterPro" id="IPR050721">
    <property type="entry name" value="Trk_Ktr_HKT_K-transport"/>
</dbReference>
<evidence type="ECO:0000259" key="3">
    <source>
        <dbReference type="PROSITE" id="PS51201"/>
    </source>
</evidence>
<sequence length="564" mass="63028">MPDIFYVLLRRMRTPLIVLIVMYSVAVLGFTLIPGQDAEGQPWHMSFFHALYVVSYTASTIGFGEIPYAFTETQRLWMMFVIHLTVIGWLYSIGSLLAVLQDPAFRRLRTEYVFQRSVKRLRTPFYLVCGYGDTGGILVKALADEGIKAVVIDRDENRLNELELNDYIRRPLGLLADAAKPAVLEMAGITNSYCIGVIALTDSDQTNVMVALSAHLLNPNIRVLARVESAEAGANIRSFGKNEVINPFETFAGRLAMAIHSPGMYTLFTWMTGVPHEPLREPLFPDRGLWVICGFGRFGKALHRHLEAAGIPMQVIDPDPVASQAPTGAIIGSGVEAVTLQQAGVKQAVGVIAGTNDDVSNLSILMTARELRPDLFMVARQNQRDNSLVFDRADIDLLMKRGDVIAHKIFALLRTPLISDFLDAARERDDDWANQMVSRILGVVSEEVPYLWEIKINKVRTPALYKACLMGQVQLRDLLRDPRERVKSLPAIPLLLKRDGKVMVLPELDKPLDVSDRLLMCAAWPVSHEMQWATQNENVLHYLLTGDEVSGGSLLRRYVMKGMK</sequence>
<dbReference type="Proteomes" id="UP000672009">
    <property type="component" value="Chromosome"/>
</dbReference>
<evidence type="ECO:0000256" key="2">
    <source>
        <dbReference type="SAM" id="Phobius"/>
    </source>
</evidence>
<evidence type="ECO:0000313" key="5">
    <source>
        <dbReference type="Proteomes" id="UP000672009"/>
    </source>
</evidence>
<feature type="transmembrane region" description="Helical" evidence="2">
    <location>
        <begin position="76"/>
        <end position="100"/>
    </location>
</feature>
<dbReference type="EMBL" id="CP072793">
    <property type="protein sequence ID" value="QTR54838.1"/>
    <property type="molecule type" value="Genomic_DNA"/>
</dbReference>
<keyword evidence="2" id="KW-1133">Transmembrane helix</keyword>
<evidence type="ECO:0000256" key="1">
    <source>
        <dbReference type="ARBA" id="ARBA00004651"/>
    </source>
</evidence>
<feature type="transmembrane region" description="Helical" evidence="2">
    <location>
        <begin position="16"/>
        <end position="35"/>
    </location>
</feature>
<reference evidence="4" key="1">
    <citation type="submission" date="2021-04" db="EMBL/GenBank/DDBJ databases">
        <title>Genomics, taxonomy and metabolism of representatives of sulfur bacteria of the genus Thiothrix: Thiothrix fructosivorans QT, Thiothrix unzii A1T and three new species, Thiothrix subterranea sp. nov., Thiothrix litoralis sp. nov. and 'Candidatus Thiothrix anitrata' sp. nov.</title>
        <authorList>
            <person name="Ravin N.V."/>
            <person name="Smolyakov D."/>
            <person name="Rudenko T.S."/>
            <person name="Mardanov A.V."/>
            <person name="Beletsky A.V."/>
            <person name="Markov N.D."/>
            <person name="Fomenkov A.I."/>
            <person name="Roberts R.J."/>
            <person name="Karnachuk O.V."/>
            <person name="Novikov A."/>
            <person name="Grabovich M.Y."/>
        </authorList>
    </citation>
    <scope>NUCLEOTIDE SEQUENCE</scope>
    <source>
        <strain evidence="4">A1</strain>
    </source>
</reference>
<proteinExistence type="predicted"/>
<dbReference type="KEGG" id="tun:J9260_07055"/>
<dbReference type="InterPro" id="IPR013099">
    <property type="entry name" value="K_chnl_dom"/>
</dbReference>
<dbReference type="SUPFAM" id="SSF51735">
    <property type="entry name" value="NAD(P)-binding Rossmann-fold domains"/>
    <property type="match status" value="2"/>
</dbReference>
<keyword evidence="2" id="KW-0812">Transmembrane</keyword>
<organism evidence="4 5">
    <name type="scientific">Thiothrix unzii</name>
    <dbReference type="NCBI Taxonomy" id="111769"/>
    <lineage>
        <taxon>Bacteria</taxon>
        <taxon>Pseudomonadati</taxon>
        <taxon>Pseudomonadota</taxon>
        <taxon>Gammaproteobacteria</taxon>
        <taxon>Thiotrichales</taxon>
        <taxon>Thiotrichaceae</taxon>
        <taxon>Thiothrix</taxon>
    </lineage>
</organism>
<dbReference type="RefSeq" id="WP_210220312.1">
    <property type="nucleotide sequence ID" value="NZ_CP072793.1"/>
</dbReference>
<dbReference type="GO" id="GO:0006813">
    <property type="term" value="P:potassium ion transport"/>
    <property type="evidence" value="ECO:0007669"/>
    <property type="project" value="InterPro"/>
</dbReference>
<feature type="domain" description="RCK N-terminal" evidence="3">
    <location>
        <begin position="123"/>
        <end position="246"/>
    </location>
</feature>
<keyword evidence="2" id="KW-0472">Membrane</keyword>
<dbReference type="Gene3D" id="3.40.50.720">
    <property type="entry name" value="NAD(P)-binding Rossmann-like Domain"/>
    <property type="match status" value="2"/>
</dbReference>
<evidence type="ECO:0000313" key="4">
    <source>
        <dbReference type="EMBL" id="QTR54838.1"/>
    </source>
</evidence>
<keyword evidence="5" id="KW-1185">Reference proteome</keyword>
<accession>A0A975FC38</accession>
<dbReference type="GO" id="GO:0005886">
    <property type="term" value="C:plasma membrane"/>
    <property type="evidence" value="ECO:0007669"/>
    <property type="project" value="UniProtKB-SubCell"/>
</dbReference>
<comment type="subcellular location">
    <subcellularLocation>
        <location evidence="1">Cell membrane</location>
        <topology evidence="1">Multi-pass membrane protein</topology>
    </subcellularLocation>
</comment>
<gene>
    <name evidence="4" type="ORF">J9260_07055</name>
</gene>
<dbReference type="InterPro" id="IPR003148">
    <property type="entry name" value="RCK_N"/>
</dbReference>